<dbReference type="KEGG" id="sarg:HKX69_31400"/>
<dbReference type="RefSeq" id="WP_171158856.1">
    <property type="nucleotide sequence ID" value="NZ_CP053189.1"/>
</dbReference>
<name>A0A6M4PQL2_9ACTN</name>
<dbReference type="Proteomes" id="UP000502641">
    <property type="component" value="Chromosome"/>
</dbReference>
<dbReference type="AlphaFoldDB" id="A0A6M4PQL2"/>
<gene>
    <name evidence="2" type="ORF">HKX69_31400</name>
</gene>
<keyword evidence="3" id="KW-1185">Reference proteome</keyword>
<evidence type="ECO:0000313" key="3">
    <source>
        <dbReference type="Proteomes" id="UP000502641"/>
    </source>
</evidence>
<evidence type="ECO:0000256" key="1">
    <source>
        <dbReference type="SAM" id="MobiDB-lite"/>
    </source>
</evidence>
<protein>
    <submittedName>
        <fullName evidence="2">Uncharacterized protein</fullName>
    </submittedName>
</protein>
<reference evidence="2 3" key="1">
    <citation type="submission" date="2020-05" db="EMBL/GenBank/DDBJ databases">
        <authorList>
            <person name="Li K."/>
        </authorList>
    </citation>
    <scope>NUCLEOTIDE SEQUENCE [LARGE SCALE GENOMIC DNA]</scope>
    <source>
        <strain evidence="3">jing01</strain>
    </source>
</reference>
<feature type="region of interest" description="Disordered" evidence="1">
    <location>
        <begin position="1"/>
        <end position="51"/>
    </location>
</feature>
<accession>A0A6M4PQL2</accession>
<dbReference type="EMBL" id="CP053189">
    <property type="protein sequence ID" value="QJS13458.1"/>
    <property type="molecule type" value="Genomic_DNA"/>
</dbReference>
<feature type="compositionally biased region" description="Basic and acidic residues" evidence="1">
    <location>
        <begin position="42"/>
        <end position="51"/>
    </location>
</feature>
<proteinExistence type="predicted"/>
<feature type="compositionally biased region" description="Polar residues" evidence="1">
    <location>
        <begin position="21"/>
        <end position="30"/>
    </location>
</feature>
<evidence type="ECO:0000313" key="2">
    <source>
        <dbReference type="EMBL" id="QJS13458.1"/>
    </source>
</evidence>
<sequence length="51" mass="5262">MSENTPSQAEGEPEPGVSEAEQPSRTTPSQAEGADPDDEETDRAADGSDDA</sequence>
<organism evidence="2 3">
    <name type="scientific">Streptomyces argyrophylli</name>
    <dbReference type="NCBI Taxonomy" id="2726118"/>
    <lineage>
        <taxon>Bacteria</taxon>
        <taxon>Bacillati</taxon>
        <taxon>Actinomycetota</taxon>
        <taxon>Actinomycetes</taxon>
        <taxon>Kitasatosporales</taxon>
        <taxon>Streptomycetaceae</taxon>
        <taxon>Streptomyces</taxon>
    </lineage>
</organism>